<gene>
    <name evidence="5" type="primary">LOC107780054</name>
</gene>
<reference evidence="4" key="1">
    <citation type="journal article" date="2014" name="Nat. Commun.">
        <title>The tobacco genome sequence and its comparison with those of tomato and potato.</title>
        <authorList>
            <person name="Sierro N."/>
            <person name="Battey J.N."/>
            <person name="Ouadi S."/>
            <person name="Bakaher N."/>
            <person name="Bovet L."/>
            <person name="Willig A."/>
            <person name="Goepfert S."/>
            <person name="Peitsch M.C."/>
            <person name="Ivanov N.V."/>
        </authorList>
    </citation>
    <scope>NUCLEOTIDE SEQUENCE [LARGE SCALE GENOMIC DNA]</scope>
</reference>
<name>A0A1S3YVT3_TOBAC</name>
<dbReference type="RefSeq" id="XP_016456062.2">
    <property type="nucleotide sequence ID" value="XM_016600576.2"/>
</dbReference>
<reference evidence="5" key="2">
    <citation type="submission" date="2025-08" db="UniProtKB">
        <authorList>
            <consortium name="RefSeq"/>
        </authorList>
    </citation>
    <scope>IDENTIFICATION</scope>
    <source>
        <tissue evidence="5">Leaf</tissue>
    </source>
</reference>
<dbReference type="InterPro" id="IPR036352">
    <property type="entry name" value="Semap_dom_sf"/>
</dbReference>
<dbReference type="SMR" id="A0A1S3YVT3"/>
<dbReference type="KEGG" id="nta:107780054"/>
<organism evidence="4 5">
    <name type="scientific">Nicotiana tabacum</name>
    <name type="common">Common tobacco</name>
    <dbReference type="NCBI Taxonomy" id="4097"/>
    <lineage>
        <taxon>Eukaryota</taxon>
        <taxon>Viridiplantae</taxon>
        <taxon>Streptophyta</taxon>
        <taxon>Embryophyta</taxon>
        <taxon>Tracheophyta</taxon>
        <taxon>Spermatophyta</taxon>
        <taxon>Magnoliopsida</taxon>
        <taxon>eudicotyledons</taxon>
        <taxon>Gunneridae</taxon>
        <taxon>Pentapetalae</taxon>
        <taxon>asterids</taxon>
        <taxon>lamiids</taxon>
        <taxon>Solanales</taxon>
        <taxon>Solanaceae</taxon>
        <taxon>Nicotianoideae</taxon>
        <taxon>Nicotianeae</taxon>
        <taxon>Nicotiana</taxon>
    </lineage>
</organism>
<protein>
    <submittedName>
        <fullName evidence="5">Limonoid 21-O-acetyltransferse-like isoform X1</fullName>
    </submittedName>
</protein>
<dbReference type="AlphaFoldDB" id="A0A1S3YVT3"/>
<dbReference type="RefSeq" id="XP_016456062.1">
    <property type="nucleotide sequence ID" value="XM_016600576.1"/>
</dbReference>
<comment type="similarity">
    <text evidence="1">Belongs to the plant acyltransferase family.</text>
</comment>
<dbReference type="PANTHER" id="PTHR31623:SF83">
    <property type="entry name" value="ACETYL-COA-BENZYLALCOHOL ACETYLTRANSFERASE-LIKE"/>
    <property type="match status" value="1"/>
</dbReference>
<accession>A0A1S3YVT3</accession>
<evidence type="ECO:0000256" key="3">
    <source>
        <dbReference type="ARBA" id="ARBA00023315"/>
    </source>
</evidence>
<dbReference type="Gene3D" id="3.30.559.10">
    <property type="entry name" value="Chloramphenicol acetyltransferase-like domain"/>
    <property type="match status" value="2"/>
</dbReference>
<dbReference type="PANTHER" id="PTHR31623">
    <property type="entry name" value="F21J9.9"/>
    <property type="match status" value="1"/>
</dbReference>
<evidence type="ECO:0000256" key="2">
    <source>
        <dbReference type="ARBA" id="ARBA00022679"/>
    </source>
</evidence>
<keyword evidence="3" id="KW-0012">Acyltransferase</keyword>
<dbReference type="GO" id="GO:0016746">
    <property type="term" value="F:acyltransferase activity"/>
    <property type="evidence" value="ECO:0007669"/>
    <property type="project" value="UniProtKB-KW"/>
</dbReference>
<dbReference type="GeneID" id="107780054"/>
<dbReference type="SUPFAM" id="SSF101912">
    <property type="entry name" value="Sema domain"/>
    <property type="match status" value="1"/>
</dbReference>
<evidence type="ECO:0000313" key="5">
    <source>
        <dbReference type="RefSeq" id="XP_016456062.2"/>
    </source>
</evidence>
<dbReference type="STRING" id="4097.A0A1S3YVT3"/>
<dbReference type="OrthoDB" id="671439at2759"/>
<proteinExistence type="inferred from homology"/>
<evidence type="ECO:0000313" key="4">
    <source>
        <dbReference type="Proteomes" id="UP000790787"/>
    </source>
</evidence>
<dbReference type="PaxDb" id="4097-A0A1S3YVT3"/>
<dbReference type="Proteomes" id="UP000790787">
    <property type="component" value="Chromosome 19"/>
</dbReference>
<dbReference type="Pfam" id="PF02458">
    <property type="entry name" value="Transferase"/>
    <property type="match status" value="2"/>
</dbReference>
<keyword evidence="2" id="KW-0808">Transferase</keyword>
<dbReference type="InterPro" id="IPR023213">
    <property type="entry name" value="CAT-like_dom_sf"/>
</dbReference>
<sequence length="302" mass="34098">MMGPKIHIVSRKLIKPSNPTPKHLQSFKLSLFDQLAPSYHIKIILYYNNIGENKAANNSQLLTQLEEPLAHTLSKFYPLAGRLVKDQEHLFIDCSDQGVEYLEAKVDGTLAELLRQGLDVENLDQLLPQEVGPADSATSPLVTIQTTLFYCGGLAIGVCVSHKVADTSTVLSFINGWAKANQGENINKWISGCQVNPYGQVGDSNSDKENVLLHYFYLPSSEWNSAENTERYDKLQKSLAETLAKFYPLAGRFRKDDLSIHCNDEGVEYVETKVNAILPWLSFWMIFFQKQIFHQAHYLESK</sequence>
<keyword evidence="4" id="KW-1185">Reference proteome</keyword>
<evidence type="ECO:0000256" key="1">
    <source>
        <dbReference type="ARBA" id="ARBA00009861"/>
    </source>
</evidence>